<gene>
    <name evidence="5" type="ORF">G2W53_030384</name>
</gene>
<dbReference type="AlphaFoldDB" id="A0A834T6W5"/>
<evidence type="ECO:0000256" key="1">
    <source>
        <dbReference type="ARBA" id="ARBA00022723"/>
    </source>
</evidence>
<keyword evidence="3" id="KW-0408">Iron</keyword>
<keyword evidence="2" id="KW-0847">Vitamin C</keyword>
<evidence type="ECO:0000313" key="6">
    <source>
        <dbReference type="Proteomes" id="UP000634136"/>
    </source>
</evidence>
<comment type="caution">
    <text evidence="5">The sequence shown here is derived from an EMBL/GenBank/DDBJ whole genome shotgun (WGS) entry which is preliminary data.</text>
</comment>
<dbReference type="Gene3D" id="2.60.120.330">
    <property type="entry name" value="B-lactam Antibiotic, Isopenicillin N Synthase, Chain"/>
    <property type="match status" value="1"/>
</dbReference>
<dbReference type="SUPFAM" id="SSF51197">
    <property type="entry name" value="Clavaminate synthase-like"/>
    <property type="match status" value="1"/>
</dbReference>
<evidence type="ECO:0000259" key="4">
    <source>
        <dbReference type="PROSITE" id="PS51471"/>
    </source>
</evidence>
<reference evidence="5" key="1">
    <citation type="submission" date="2020-09" db="EMBL/GenBank/DDBJ databases">
        <title>Genome-Enabled Discovery of Anthraquinone Biosynthesis in Senna tora.</title>
        <authorList>
            <person name="Kang S.-H."/>
            <person name="Pandey R.P."/>
            <person name="Lee C.-M."/>
            <person name="Sim J.-S."/>
            <person name="Jeong J.-T."/>
            <person name="Choi B.-S."/>
            <person name="Jung M."/>
            <person name="Ginzburg D."/>
            <person name="Zhao K."/>
            <person name="Won S.Y."/>
            <person name="Oh T.-J."/>
            <person name="Yu Y."/>
            <person name="Kim N.-H."/>
            <person name="Lee O.R."/>
            <person name="Lee T.-H."/>
            <person name="Bashyal P."/>
            <person name="Kim T.-S."/>
            <person name="Lee W.-H."/>
            <person name="Kawkins C."/>
            <person name="Kim C.-K."/>
            <person name="Kim J.S."/>
            <person name="Ahn B.O."/>
            <person name="Rhee S.Y."/>
            <person name="Sohng J.K."/>
        </authorList>
    </citation>
    <scope>NUCLEOTIDE SEQUENCE</scope>
    <source>
        <tissue evidence="5">Leaf</tissue>
    </source>
</reference>
<dbReference type="InterPro" id="IPR050295">
    <property type="entry name" value="Plant_2OG-oxidoreductases"/>
</dbReference>
<organism evidence="5 6">
    <name type="scientific">Senna tora</name>
    <dbReference type="NCBI Taxonomy" id="362788"/>
    <lineage>
        <taxon>Eukaryota</taxon>
        <taxon>Viridiplantae</taxon>
        <taxon>Streptophyta</taxon>
        <taxon>Embryophyta</taxon>
        <taxon>Tracheophyta</taxon>
        <taxon>Spermatophyta</taxon>
        <taxon>Magnoliopsida</taxon>
        <taxon>eudicotyledons</taxon>
        <taxon>Gunneridae</taxon>
        <taxon>Pentapetalae</taxon>
        <taxon>rosids</taxon>
        <taxon>fabids</taxon>
        <taxon>Fabales</taxon>
        <taxon>Fabaceae</taxon>
        <taxon>Caesalpinioideae</taxon>
        <taxon>Cassia clade</taxon>
        <taxon>Senna</taxon>
    </lineage>
</organism>
<keyword evidence="6" id="KW-1185">Reference proteome</keyword>
<dbReference type="InterPro" id="IPR005123">
    <property type="entry name" value="Oxoglu/Fe-dep_dioxygenase_dom"/>
</dbReference>
<proteinExistence type="predicted"/>
<dbReference type="InterPro" id="IPR044861">
    <property type="entry name" value="IPNS-like_FE2OG_OXY"/>
</dbReference>
<name>A0A834T6W5_9FABA</name>
<keyword evidence="1" id="KW-0479">Metal-binding</keyword>
<dbReference type="Proteomes" id="UP000634136">
    <property type="component" value="Unassembled WGS sequence"/>
</dbReference>
<dbReference type="PANTHER" id="PTHR47991">
    <property type="entry name" value="OXOGLUTARATE/IRON-DEPENDENT DIOXYGENASE"/>
    <property type="match status" value="1"/>
</dbReference>
<feature type="domain" description="Fe2OG dioxygenase" evidence="4">
    <location>
        <begin position="80"/>
        <end position="172"/>
    </location>
</feature>
<sequence>MQWQKNDVQGYGQAFVVSEEQKLEWADIFFLMITNPPQHSTYKNWPLIVPGFKVSEEILANLALLIKMKENSLKELHKAMRLGMRMNYYPPCSKPELVLGINPQSDSGSITLLLQDDDILGLQIRHQGQWIPVKPLPGAFVVNVADAVEVWSNGMYKSVEHRAITNVRKARM</sequence>
<evidence type="ECO:0000256" key="2">
    <source>
        <dbReference type="ARBA" id="ARBA00022896"/>
    </source>
</evidence>
<dbReference type="OrthoDB" id="288590at2759"/>
<dbReference type="EMBL" id="JAAIUW010000009">
    <property type="protein sequence ID" value="KAF7816415.1"/>
    <property type="molecule type" value="Genomic_DNA"/>
</dbReference>
<dbReference type="PROSITE" id="PS51471">
    <property type="entry name" value="FE2OG_OXY"/>
    <property type="match status" value="1"/>
</dbReference>
<evidence type="ECO:0000256" key="3">
    <source>
        <dbReference type="ARBA" id="ARBA00023004"/>
    </source>
</evidence>
<dbReference type="GO" id="GO:0031418">
    <property type="term" value="F:L-ascorbic acid binding"/>
    <property type="evidence" value="ECO:0007669"/>
    <property type="project" value="UniProtKB-KW"/>
</dbReference>
<dbReference type="GO" id="GO:0046872">
    <property type="term" value="F:metal ion binding"/>
    <property type="evidence" value="ECO:0007669"/>
    <property type="project" value="UniProtKB-KW"/>
</dbReference>
<dbReference type="Pfam" id="PF03171">
    <property type="entry name" value="2OG-FeII_Oxy"/>
    <property type="match status" value="1"/>
</dbReference>
<dbReference type="InterPro" id="IPR027443">
    <property type="entry name" value="IPNS-like_sf"/>
</dbReference>
<accession>A0A834T6W5</accession>
<evidence type="ECO:0000313" key="5">
    <source>
        <dbReference type="EMBL" id="KAF7816415.1"/>
    </source>
</evidence>
<protein>
    <submittedName>
        <fullName evidence="5">Protein SRG1</fullName>
    </submittedName>
</protein>